<dbReference type="EMBL" id="CH476600">
    <property type="protein sequence ID" value="EAU34339.1"/>
    <property type="molecule type" value="Genomic_DNA"/>
</dbReference>
<evidence type="ECO:0000256" key="1">
    <source>
        <dbReference type="SAM" id="MobiDB-lite"/>
    </source>
</evidence>
<dbReference type="OrthoDB" id="10478202at2759"/>
<reference evidence="3" key="1">
    <citation type="submission" date="2005-09" db="EMBL/GenBank/DDBJ databases">
        <title>Annotation of the Aspergillus terreus NIH2624 genome.</title>
        <authorList>
            <person name="Birren B.W."/>
            <person name="Lander E.S."/>
            <person name="Galagan J.E."/>
            <person name="Nusbaum C."/>
            <person name="Devon K."/>
            <person name="Henn M."/>
            <person name="Ma L.-J."/>
            <person name="Jaffe D.B."/>
            <person name="Butler J."/>
            <person name="Alvarez P."/>
            <person name="Gnerre S."/>
            <person name="Grabherr M."/>
            <person name="Kleber M."/>
            <person name="Mauceli E.W."/>
            <person name="Brockman W."/>
            <person name="Rounsley S."/>
            <person name="Young S.K."/>
            <person name="LaButti K."/>
            <person name="Pushparaj V."/>
            <person name="DeCaprio D."/>
            <person name="Crawford M."/>
            <person name="Koehrsen M."/>
            <person name="Engels R."/>
            <person name="Montgomery P."/>
            <person name="Pearson M."/>
            <person name="Howarth C."/>
            <person name="Larson L."/>
            <person name="Luoma S."/>
            <person name="White J."/>
            <person name="Alvarado L."/>
            <person name="Kodira C.D."/>
            <person name="Zeng Q."/>
            <person name="Oleary S."/>
            <person name="Yandava C."/>
            <person name="Denning D.W."/>
            <person name="Nierman W.C."/>
            <person name="Milne T."/>
            <person name="Madden K."/>
        </authorList>
    </citation>
    <scope>NUCLEOTIDE SEQUENCE [LARGE SCALE GENOMIC DNA]</scope>
    <source>
        <strain evidence="3">NIH 2624 / FGSC A1156</strain>
    </source>
</reference>
<dbReference type="RefSeq" id="XP_001214448.1">
    <property type="nucleotide sequence ID" value="XM_001214448.1"/>
</dbReference>
<evidence type="ECO:0000313" key="3">
    <source>
        <dbReference type="Proteomes" id="UP000007963"/>
    </source>
</evidence>
<feature type="region of interest" description="Disordered" evidence="1">
    <location>
        <begin position="1"/>
        <end position="47"/>
    </location>
</feature>
<feature type="compositionally biased region" description="Polar residues" evidence="1">
    <location>
        <begin position="32"/>
        <end position="45"/>
    </location>
</feature>
<gene>
    <name evidence="2" type="ORF">ATEG_05270</name>
</gene>
<sequence length="110" mass="12603">MERDNRDQNGQNDQNGQKGQNAQNDQSQNDQVGLNIQDGQDSQDNIYHLPPVKTYIVLYFKGLYNQIMADIQRVGNEMRQHIDEAQQQMNQGAAQVEPLEVNFTPATFNH</sequence>
<dbReference type="HOGENOM" id="CLU_2170565_0_0_1"/>
<protein>
    <submittedName>
        <fullName evidence="2">Uncharacterized protein</fullName>
    </submittedName>
</protein>
<dbReference type="VEuPathDB" id="FungiDB:ATEG_05270"/>
<proteinExistence type="predicted"/>
<dbReference type="AlphaFoldDB" id="Q0CM14"/>
<name>Q0CM14_ASPTN</name>
<dbReference type="Proteomes" id="UP000007963">
    <property type="component" value="Unassembled WGS sequence"/>
</dbReference>
<feature type="compositionally biased region" description="Low complexity" evidence="1">
    <location>
        <begin position="8"/>
        <end position="31"/>
    </location>
</feature>
<dbReference type="GeneID" id="4320655"/>
<organism evidence="2 3">
    <name type="scientific">Aspergillus terreus (strain NIH 2624 / FGSC A1156)</name>
    <dbReference type="NCBI Taxonomy" id="341663"/>
    <lineage>
        <taxon>Eukaryota</taxon>
        <taxon>Fungi</taxon>
        <taxon>Dikarya</taxon>
        <taxon>Ascomycota</taxon>
        <taxon>Pezizomycotina</taxon>
        <taxon>Eurotiomycetes</taxon>
        <taxon>Eurotiomycetidae</taxon>
        <taxon>Eurotiales</taxon>
        <taxon>Aspergillaceae</taxon>
        <taxon>Aspergillus</taxon>
        <taxon>Aspergillus subgen. Circumdati</taxon>
    </lineage>
</organism>
<accession>Q0CM14</accession>
<evidence type="ECO:0000313" key="2">
    <source>
        <dbReference type="EMBL" id="EAU34339.1"/>
    </source>
</evidence>